<dbReference type="InterPro" id="IPR008271">
    <property type="entry name" value="Ser/Thr_kinase_AS"/>
</dbReference>
<dbReference type="Gene3D" id="3.30.200.20">
    <property type="entry name" value="Phosphorylase Kinase, domain 1"/>
    <property type="match status" value="1"/>
</dbReference>
<keyword evidence="6 7" id="KW-0067">ATP-binding</keyword>
<feature type="region of interest" description="Disordered" evidence="8">
    <location>
        <begin position="271"/>
        <end position="348"/>
    </location>
</feature>
<keyword evidence="9" id="KW-0472">Membrane</keyword>
<evidence type="ECO:0000256" key="8">
    <source>
        <dbReference type="SAM" id="MobiDB-lite"/>
    </source>
</evidence>
<feature type="domain" description="Protein kinase" evidence="10">
    <location>
        <begin position="14"/>
        <end position="274"/>
    </location>
</feature>
<evidence type="ECO:0000256" key="5">
    <source>
        <dbReference type="ARBA" id="ARBA00022777"/>
    </source>
</evidence>
<keyword evidence="9" id="KW-1133">Transmembrane helix</keyword>
<dbReference type="Pfam" id="PF00069">
    <property type="entry name" value="Pkinase"/>
    <property type="match status" value="1"/>
</dbReference>
<keyword evidence="2 11" id="KW-0723">Serine/threonine-protein kinase</keyword>
<dbReference type="PANTHER" id="PTHR43289">
    <property type="entry name" value="MITOGEN-ACTIVATED PROTEIN KINASE KINASE KINASE 20-RELATED"/>
    <property type="match status" value="1"/>
</dbReference>
<evidence type="ECO:0000256" key="4">
    <source>
        <dbReference type="ARBA" id="ARBA00022741"/>
    </source>
</evidence>
<dbReference type="SMART" id="SM00220">
    <property type="entry name" value="S_TKc"/>
    <property type="match status" value="1"/>
</dbReference>
<dbReference type="PANTHER" id="PTHR43289:SF6">
    <property type="entry name" value="SERINE_THREONINE-PROTEIN KINASE NEKL-3"/>
    <property type="match status" value="1"/>
</dbReference>
<feature type="compositionally biased region" description="Low complexity" evidence="8">
    <location>
        <begin position="392"/>
        <end position="403"/>
    </location>
</feature>
<dbReference type="RefSeq" id="WP_190267744.1">
    <property type="nucleotide sequence ID" value="NZ_BAABAD010000005.1"/>
</dbReference>
<protein>
    <recommendedName>
        <fullName evidence="1">non-specific serine/threonine protein kinase</fullName>
        <ecNumber evidence="1">2.7.11.1</ecNumber>
    </recommendedName>
</protein>
<keyword evidence="5 11" id="KW-0418">Kinase</keyword>
<keyword evidence="12" id="KW-1185">Reference proteome</keyword>
<dbReference type="InterPro" id="IPR017441">
    <property type="entry name" value="Protein_kinase_ATP_BS"/>
</dbReference>
<evidence type="ECO:0000256" key="3">
    <source>
        <dbReference type="ARBA" id="ARBA00022679"/>
    </source>
</evidence>
<gene>
    <name evidence="11" type="ORF">IDF66_16225</name>
</gene>
<proteinExistence type="predicted"/>
<evidence type="ECO:0000313" key="11">
    <source>
        <dbReference type="EMBL" id="MBD1321134.1"/>
    </source>
</evidence>
<keyword evidence="4 7" id="KW-0547">Nucleotide-binding</keyword>
<dbReference type="InterPro" id="IPR011009">
    <property type="entry name" value="Kinase-like_dom_sf"/>
</dbReference>
<dbReference type="GO" id="GO:0004674">
    <property type="term" value="F:protein serine/threonine kinase activity"/>
    <property type="evidence" value="ECO:0007669"/>
    <property type="project" value="UniProtKB-KW"/>
</dbReference>
<reference evidence="11 12" key="1">
    <citation type="submission" date="2020-09" db="EMBL/GenBank/DDBJ databases">
        <title>Novel species in genus Gordonia.</title>
        <authorList>
            <person name="Zhang G."/>
        </authorList>
    </citation>
    <scope>NUCLEOTIDE SEQUENCE [LARGE SCALE GENOMIC DNA]</scope>
    <source>
        <strain evidence="11 12">ON-33</strain>
    </source>
</reference>
<dbReference type="PROSITE" id="PS50011">
    <property type="entry name" value="PROTEIN_KINASE_DOM"/>
    <property type="match status" value="1"/>
</dbReference>
<dbReference type="SUPFAM" id="SSF56112">
    <property type="entry name" value="Protein kinase-like (PK-like)"/>
    <property type="match status" value="1"/>
</dbReference>
<feature type="transmembrane region" description="Helical" evidence="9">
    <location>
        <begin position="353"/>
        <end position="377"/>
    </location>
</feature>
<dbReference type="Gene3D" id="1.10.510.10">
    <property type="entry name" value="Transferase(Phosphotransferase) domain 1"/>
    <property type="match status" value="1"/>
</dbReference>
<feature type="region of interest" description="Disordered" evidence="8">
    <location>
        <begin position="386"/>
        <end position="414"/>
    </location>
</feature>
<evidence type="ECO:0000256" key="6">
    <source>
        <dbReference type="ARBA" id="ARBA00022840"/>
    </source>
</evidence>
<evidence type="ECO:0000259" key="10">
    <source>
        <dbReference type="PROSITE" id="PS50011"/>
    </source>
</evidence>
<dbReference type="PROSITE" id="PS00108">
    <property type="entry name" value="PROTEIN_KINASE_ST"/>
    <property type="match status" value="1"/>
</dbReference>
<evidence type="ECO:0000256" key="1">
    <source>
        <dbReference type="ARBA" id="ARBA00012513"/>
    </source>
</evidence>
<dbReference type="CDD" id="cd14014">
    <property type="entry name" value="STKc_PknB_like"/>
    <property type="match status" value="1"/>
</dbReference>
<dbReference type="InterPro" id="IPR000719">
    <property type="entry name" value="Prot_kinase_dom"/>
</dbReference>
<dbReference type="EMBL" id="JACWMS010000003">
    <property type="protein sequence ID" value="MBD1321134.1"/>
    <property type="molecule type" value="Genomic_DNA"/>
</dbReference>
<evidence type="ECO:0000256" key="7">
    <source>
        <dbReference type="PROSITE-ProRule" id="PRU10141"/>
    </source>
</evidence>
<dbReference type="PROSITE" id="PS00107">
    <property type="entry name" value="PROTEIN_KINASE_ATP"/>
    <property type="match status" value="1"/>
</dbReference>
<evidence type="ECO:0000256" key="9">
    <source>
        <dbReference type="SAM" id="Phobius"/>
    </source>
</evidence>
<evidence type="ECO:0000256" key="2">
    <source>
        <dbReference type="ARBA" id="ARBA00022527"/>
    </source>
</evidence>
<feature type="binding site" evidence="7">
    <location>
        <position position="43"/>
    </location>
    <ligand>
        <name>ATP</name>
        <dbReference type="ChEBI" id="CHEBI:30616"/>
    </ligand>
</feature>
<accession>A0ABR7WHC8</accession>
<dbReference type="Proteomes" id="UP000602395">
    <property type="component" value="Unassembled WGS sequence"/>
</dbReference>
<sequence length="493" mass="51657">MSGVGQLGGQVGPYRLDDLLGHGGMGEVYRAYDTTKHRVVALKLLNPVLAEDPKYQQRFRRESHAAAGLGDPHVIPIHDWGDIDGLLYIDMRLVDGESLRTILQRGGALQPERAVSIVSQVASALDDAHRNGVVHRDIKPENILLTGDDFVYLVDFGIAHGDADSRLTDSGMTVGSVAYMAPELFDSDDVSPATDIYALACVLFECLTGRVPHPATTISAAIKAAVLDKPPSPSMVNPTVPMAFDAVVAHGLRNRPDHRYSTARALADDARRALSDDSGSTANAVGGRQGDARTTAILGSPAVDPPTSPQYVSEAQGVGGPPSQYAGQGPPTQYPPPYGYGPSRDERGSRRSVVPVLVGIIAAALIGLLALGGYWLLEKQSDASSDEPIARTTPTVTQTVTPQEPGTSAMPTVAAPPQAASSCGAGVAVGTSVTSCPFAVAVRDEYLRTGPKGYARDIVAYSPVTGTAYQMSCAPEGAVVACRGGNDAVVYVY</sequence>
<comment type="caution">
    <text evidence="11">The sequence shown here is derived from an EMBL/GenBank/DDBJ whole genome shotgun (WGS) entry which is preliminary data.</text>
</comment>
<keyword evidence="3" id="KW-0808">Transferase</keyword>
<organism evidence="11 12">
    <name type="scientific">Gordonia hankookensis</name>
    <dbReference type="NCBI Taxonomy" id="589403"/>
    <lineage>
        <taxon>Bacteria</taxon>
        <taxon>Bacillati</taxon>
        <taxon>Actinomycetota</taxon>
        <taxon>Actinomycetes</taxon>
        <taxon>Mycobacteriales</taxon>
        <taxon>Gordoniaceae</taxon>
        <taxon>Gordonia</taxon>
    </lineage>
</organism>
<keyword evidence="9" id="KW-0812">Transmembrane</keyword>
<name>A0ABR7WHC8_9ACTN</name>
<evidence type="ECO:0000313" key="12">
    <source>
        <dbReference type="Proteomes" id="UP000602395"/>
    </source>
</evidence>
<dbReference type="EC" id="2.7.11.1" evidence="1"/>